<keyword evidence="11 13" id="KW-0472">Membrane</keyword>
<dbReference type="InterPro" id="IPR023298">
    <property type="entry name" value="ATPase_P-typ_TM_dom_sf"/>
</dbReference>
<keyword evidence="3 13" id="KW-0812">Transmembrane</keyword>
<evidence type="ECO:0000259" key="14">
    <source>
        <dbReference type="Pfam" id="PF00122"/>
    </source>
</evidence>
<dbReference type="InterPro" id="IPR059000">
    <property type="entry name" value="ATPase_P-type_domA"/>
</dbReference>
<name>A0A5B0M9U5_PUCGR</name>
<dbReference type="InterPro" id="IPR001757">
    <property type="entry name" value="P_typ_ATPase"/>
</dbReference>
<dbReference type="NCBIfam" id="TIGR01657">
    <property type="entry name" value="P-ATPase-V"/>
    <property type="match status" value="1"/>
</dbReference>
<organism evidence="16 17">
    <name type="scientific">Puccinia graminis f. sp. tritici</name>
    <dbReference type="NCBI Taxonomy" id="56615"/>
    <lineage>
        <taxon>Eukaryota</taxon>
        <taxon>Fungi</taxon>
        <taxon>Dikarya</taxon>
        <taxon>Basidiomycota</taxon>
        <taxon>Pucciniomycotina</taxon>
        <taxon>Pucciniomycetes</taxon>
        <taxon>Pucciniales</taxon>
        <taxon>Pucciniaceae</taxon>
        <taxon>Puccinia</taxon>
    </lineage>
</organism>
<evidence type="ECO:0000256" key="6">
    <source>
        <dbReference type="ARBA" id="ARBA00022824"/>
    </source>
</evidence>
<dbReference type="GO" id="GO:0019829">
    <property type="term" value="F:ATPase-coupled monoatomic cation transmembrane transporter activity"/>
    <property type="evidence" value="ECO:0007669"/>
    <property type="project" value="TreeGrafter"/>
</dbReference>
<dbReference type="SUPFAM" id="SSF81660">
    <property type="entry name" value="Metal cation-transporting ATPase, ATP-binding domain N"/>
    <property type="match status" value="1"/>
</dbReference>
<dbReference type="PROSITE" id="PS00154">
    <property type="entry name" value="ATPASE_E1_E2"/>
    <property type="match status" value="1"/>
</dbReference>
<keyword evidence="7" id="KW-0067">ATP-binding</keyword>
<evidence type="ECO:0000256" key="9">
    <source>
        <dbReference type="ARBA" id="ARBA00022967"/>
    </source>
</evidence>
<feature type="transmembrane region" description="Helical" evidence="13">
    <location>
        <begin position="483"/>
        <end position="501"/>
    </location>
</feature>
<comment type="similarity">
    <text evidence="2">Belongs to the cation transport ATPase (P-type) (TC 3.A.3) family. Type V subfamily.</text>
</comment>
<evidence type="ECO:0000256" key="4">
    <source>
        <dbReference type="ARBA" id="ARBA00022723"/>
    </source>
</evidence>
<evidence type="ECO:0000256" key="2">
    <source>
        <dbReference type="ARBA" id="ARBA00006000"/>
    </source>
</evidence>
<dbReference type="Pfam" id="PF00122">
    <property type="entry name" value="E1-E2_ATPase"/>
    <property type="match status" value="1"/>
</dbReference>
<proteinExistence type="inferred from homology"/>
<keyword evidence="10 13" id="KW-1133">Transmembrane helix</keyword>
<dbReference type="InterPro" id="IPR044492">
    <property type="entry name" value="P_typ_ATPase_HD_dom"/>
</dbReference>
<feature type="compositionally biased region" description="Polar residues" evidence="12">
    <location>
        <begin position="1331"/>
        <end position="1340"/>
    </location>
</feature>
<dbReference type="GO" id="GO:0005789">
    <property type="term" value="C:endoplasmic reticulum membrane"/>
    <property type="evidence" value="ECO:0007669"/>
    <property type="project" value="UniProtKB-SubCell"/>
</dbReference>
<dbReference type="InterPro" id="IPR036412">
    <property type="entry name" value="HAD-like_sf"/>
</dbReference>
<dbReference type="Gene3D" id="3.40.50.1000">
    <property type="entry name" value="HAD superfamily/HAD-like"/>
    <property type="match status" value="1"/>
</dbReference>
<dbReference type="CDD" id="cd07543">
    <property type="entry name" value="P-type_ATPase_cation"/>
    <property type="match status" value="1"/>
</dbReference>
<dbReference type="FunFam" id="3.40.1110.10:FF:000058">
    <property type="entry name" value="Cation-transporting ATPase"/>
    <property type="match status" value="1"/>
</dbReference>
<comment type="subcellular location">
    <subcellularLocation>
        <location evidence="1">Endoplasmic reticulum membrane</location>
        <topology evidence="1">Multi-pass membrane protein</topology>
    </subcellularLocation>
</comment>
<keyword evidence="4" id="KW-0479">Metal-binding</keyword>
<dbReference type="InterPro" id="IPR057255">
    <property type="entry name" value="2TM_P5A-ATPase"/>
</dbReference>
<feature type="transmembrane region" description="Helical" evidence="13">
    <location>
        <begin position="1201"/>
        <end position="1221"/>
    </location>
</feature>
<feature type="transmembrane region" description="Helical" evidence="13">
    <location>
        <begin position="278"/>
        <end position="295"/>
    </location>
</feature>
<feature type="transmembrane region" description="Helical" evidence="13">
    <location>
        <begin position="301"/>
        <end position="321"/>
    </location>
</feature>
<evidence type="ECO:0000256" key="12">
    <source>
        <dbReference type="SAM" id="MobiDB-lite"/>
    </source>
</evidence>
<keyword evidence="9" id="KW-1278">Translocase</keyword>
<feature type="transmembrane region" description="Helical" evidence="13">
    <location>
        <begin position="1123"/>
        <end position="1142"/>
    </location>
</feature>
<feature type="compositionally biased region" description="Polar residues" evidence="12">
    <location>
        <begin position="1291"/>
        <end position="1321"/>
    </location>
</feature>
<evidence type="ECO:0000313" key="16">
    <source>
        <dbReference type="EMBL" id="KAA1073019.1"/>
    </source>
</evidence>
<feature type="domain" description="P-type ATPase A" evidence="14">
    <location>
        <begin position="334"/>
        <end position="468"/>
    </location>
</feature>
<dbReference type="SFLD" id="SFLDG00002">
    <property type="entry name" value="C1.7:_P-type_atpase_like"/>
    <property type="match status" value="1"/>
</dbReference>
<keyword evidence="6" id="KW-0256">Endoplasmic reticulum</keyword>
<dbReference type="NCBIfam" id="TIGR01494">
    <property type="entry name" value="ATPase_P-type"/>
    <property type="match status" value="1"/>
</dbReference>
<dbReference type="GO" id="GO:0046872">
    <property type="term" value="F:metal ion binding"/>
    <property type="evidence" value="ECO:0007669"/>
    <property type="project" value="UniProtKB-KW"/>
</dbReference>
<dbReference type="GO" id="GO:0006874">
    <property type="term" value="P:intracellular calcium ion homeostasis"/>
    <property type="evidence" value="ECO:0007669"/>
    <property type="project" value="TreeGrafter"/>
</dbReference>
<evidence type="ECO:0000256" key="8">
    <source>
        <dbReference type="ARBA" id="ARBA00022842"/>
    </source>
</evidence>
<dbReference type="Pfam" id="PF23143">
    <property type="entry name" value="2TM_P5A-ATPase"/>
    <property type="match status" value="1"/>
</dbReference>
<dbReference type="SFLD" id="SFLDS00003">
    <property type="entry name" value="Haloacid_Dehalogenase"/>
    <property type="match status" value="1"/>
</dbReference>
<dbReference type="PANTHER" id="PTHR45630">
    <property type="entry name" value="CATION-TRANSPORTING ATPASE-RELATED"/>
    <property type="match status" value="1"/>
</dbReference>
<keyword evidence="5" id="KW-0547">Nucleotide-binding</keyword>
<comment type="caution">
    <text evidence="16">The sequence shown here is derived from an EMBL/GenBank/DDBJ whole genome shotgun (WGS) entry which is preliminary data.</text>
</comment>
<gene>
    <name evidence="16" type="ORF">PGTUg99_020864</name>
</gene>
<dbReference type="FunFam" id="3.40.50.1000:FF:000071">
    <property type="entry name" value="Cation-transporting ATPase"/>
    <property type="match status" value="1"/>
</dbReference>
<dbReference type="InterPro" id="IPR018303">
    <property type="entry name" value="ATPase_P-typ_P_site"/>
</dbReference>
<evidence type="ECO:0000259" key="15">
    <source>
        <dbReference type="Pfam" id="PF23143"/>
    </source>
</evidence>
<dbReference type="SFLD" id="SFLDF00027">
    <property type="entry name" value="p-type_atpase"/>
    <property type="match status" value="1"/>
</dbReference>
<dbReference type="GO" id="GO:0015662">
    <property type="term" value="F:P-type ion transporter activity"/>
    <property type="evidence" value="ECO:0007669"/>
    <property type="project" value="TreeGrafter"/>
</dbReference>
<dbReference type="EMBL" id="VDEP01000475">
    <property type="protein sequence ID" value="KAA1073019.1"/>
    <property type="molecule type" value="Genomic_DNA"/>
</dbReference>
<evidence type="ECO:0000313" key="17">
    <source>
        <dbReference type="Proteomes" id="UP000325313"/>
    </source>
</evidence>
<dbReference type="GO" id="GO:0005524">
    <property type="term" value="F:ATP binding"/>
    <property type="evidence" value="ECO:0007669"/>
    <property type="project" value="UniProtKB-KW"/>
</dbReference>
<feature type="transmembrane region" description="Helical" evidence="13">
    <location>
        <begin position="89"/>
        <end position="106"/>
    </location>
</feature>
<evidence type="ECO:0000256" key="11">
    <source>
        <dbReference type="ARBA" id="ARBA00023136"/>
    </source>
</evidence>
<evidence type="ECO:0000256" key="5">
    <source>
        <dbReference type="ARBA" id="ARBA00022741"/>
    </source>
</evidence>
<evidence type="ECO:0000256" key="3">
    <source>
        <dbReference type="ARBA" id="ARBA00022692"/>
    </source>
</evidence>
<feature type="domain" description="P5A-ATPase transmembrane helical hairpin" evidence="15">
    <location>
        <begin position="82"/>
        <end position="156"/>
    </location>
</feature>
<evidence type="ECO:0000256" key="13">
    <source>
        <dbReference type="SAM" id="Phobius"/>
    </source>
</evidence>
<dbReference type="SUPFAM" id="SSF81653">
    <property type="entry name" value="Calcium ATPase, transduction domain A"/>
    <property type="match status" value="1"/>
</dbReference>
<evidence type="ECO:0000256" key="7">
    <source>
        <dbReference type="ARBA" id="ARBA00022840"/>
    </source>
</evidence>
<evidence type="ECO:0000256" key="10">
    <source>
        <dbReference type="ARBA" id="ARBA00022989"/>
    </source>
</evidence>
<feature type="region of interest" description="Disordered" evidence="12">
    <location>
        <begin position="1284"/>
        <end position="1340"/>
    </location>
</feature>
<dbReference type="SUPFAM" id="SSF81665">
    <property type="entry name" value="Calcium ATPase, transmembrane domain M"/>
    <property type="match status" value="1"/>
</dbReference>
<feature type="transmembrane region" description="Helical" evidence="13">
    <location>
        <begin position="1241"/>
        <end position="1263"/>
    </location>
</feature>
<dbReference type="FunFam" id="2.70.150.10:FF:000056">
    <property type="entry name" value="Cation-transporting ATPase"/>
    <property type="match status" value="1"/>
</dbReference>
<dbReference type="Pfam" id="PF13246">
    <property type="entry name" value="Cation_ATPase"/>
    <property type="match status" value="1"/>
</dbReference>
<dbReference type="Gene3D" id="2.70.150.10">
    <property type="entry name" value="Calcium-transporting ATPase, cytoplasmic transduction domain A"/>
    <property type="match status" value="1"/>
</dbReference>
<evidence type="ECO:0000256" key="1">
    <source>
        <dbReference type="ARBA" id="ARBA00004477"/>
    </source>
</evidence>
<dbReference type="PRINTS" id="PR00119">
    <property type="entry name" value="CATATPASE"/>
</dbReference>
<reference evidence="16 17" key="1">
    <citation type="submission" date="2019-05" db="EMBL/GenBank/DDBJ databases">
        <title>Emergence of the Ug99 lineage of the wheat stem rust pathogen through somatic hybridization.</title>
        <authorList>
            <person name="Li F."/>
            <person name="Upadhyaya N.M."/>
            <person name="Sperschneider J."/>
            <person name="Matny O."/>
            <person name="Nguyen-Phuc H."/>
            <person name="Mago R."/>
            <person name="Raley C."/>
            <person name="Miller M.E."/>
            <person name="Silverstein K.A.T."/>
            <person name="Henningsen E."/>
            <person name="Hirsch C.D."/>
            <person name="Visser B."/>
            <person name="Pretorius Z.A."/>
            <person name="Steffenson B.J."/>
            <person name="Schwessinger B."/>
            <person name="Dodds P.N."/>
            <person name="Figueroa M."/>
        </authorList>
    </citation>
    <scope>NUCLEOTIDE SEQUENCE [LARGE SCALE GENOMIC DNA]</scope>
    <source>
        <strain evidence="16 17">Ug99</strain>
    </source>
</reference>
<dbReference type="InterPro" id="IPR006544">
    <property type="entry name" value="P-type_TPase_V"/>
</dbReference>
<dbReference type="InterPro" id="IPR008250">
    <property type="entry name" value="ATPase_P-typ_transduc_dom_A_sf"/>
</dbReference>
<dbReference type="PANTHER" id="PTHR45630:SF7">
    <property type="entry name" value="ENDOPLASMIC RETICULUM TRANSMEMBRANE HELIX TRANSLOCASE"/>
    <property type="match status" value="1"/>
</dbReference>
<dbReference type="Gene3D" id="3.40.1110.10">
    <property type="entry name" value="Calcium-transporting ATPase, cytoplasmic domain N"/>
    <property type="match status" value="1"/>
</dbReference>
<sequence length="1340" mass="149356">MSRIVTLSDRGFEATYFSRKARLDTNIIIQRQDIDHQKQNTSTRKGPRLVASRARSNLEMSKSGGIKIVSPEIESIVLLRLRPLITHTYVFPFIFAYPLAAYAYFFEYDRYLRSVDGESQEWTFLLCVTVFGGHALSWLATRWNTTIRQAATSFRVNDISKADLVKVIPKPNKGTPAFCPILHSKRTVQNSKSEKNAPAQQETILYIEYQRDHYFYSPTSHSFGLLAYPSDSKPPMSTMTSSNGITSESELALAKEMYGKNTFDIPVPTFLELLAEHMQAPFFVFQMFSVGLWFLDEYWYYSLFTLFMLIVFECTTVFQRLRTLNEFRTMSIKPYQINVYRNGKWGEVISDELVPGDLVSVLRTKEDSAVPCDLLLLRGTCIASEAMLSGESTPLLKESVELRSGDDRLDFLGNDRNSCLFGGTKILQVTPSTSDTVGDKLKTPDGGCLAIVLRTGFGTTQGQLIRTMIFSTEQVTANNYESFLFLAFLMLFAIIASRYVWVKGVERNLKRSKLLLDCVIIITSVVPPELPMELSMAVNASLVALSKYAIFCTEPFRIPAAGRVDVCCFDKTGTITGEDLMVEGVVGVDDKDVLKLVPLNQTGMETTFTLASAHSLVLLDDGIIGDPMEKTTLEAVGWGVNQGDTILPSSNDHTHRAVITIKRRFQFSSLLKRMSTVSSVVTPDRQTKTMVSVKGAPEVIKTMITNVPEHYESTYKYYTRRGSRVLALAYKFINIQGANKINDLLREQAESELIFAGFLVFTCPLKPDAIETLKMLADSSHRCIMITGDNPLTAVHVAKEVEIVDRECLVLDVRENSTDEKDLVWRTVDDQMIIPVDVSKPIDPKILSDYDLCITGVALKQFVGMPSWVDLVQNVWVYARVSPAHKELILNSLRSLGYTTLMAGDGTNDVGALKAAHVGVALLDGSPDDLKAIAEHQRNERLKKVWQTQLNISQRFNQPPPPVPAALAQVYPELVDVHLKALKSGQDARKANPMEKFNLADITSKMADMDEDSEGPPKIKLGDASVAAPFTSKLSNVSAVSTIIRQGRCTLVATTQMYKILASNCLISAYSLSVQYLDGVKFGDYQMTIQGVCMSACFLCISRAKPVERLSKERPQGSIFNTYVVATVLGQFMCHLAALIYITGLCETTSPRTKEINLDAEFEPSLLNSAIYLLSTCQSVSTFAVNFQGRPFREDIKENKPLFYGLLGAAAVAFCGATNFVPEANGWLQLVDMPTSFRMQLCIVMCMDFGGAMLVELIAKFLFSDVRPKGMVIKGIERREARRKVEEKSLLEQQNSTTELDSTASDQKASSSTALNSLQDQNHIRNRNPKKSSSQNKHQR</sequence>
<accession>A0A5B0M9U5</accession>
<dbReference type="SUPFAM" id="SSF56784">
    <property type="entry name" value="HAD-like"/>
    <property type="match status" value="1"/>
</dbReference>
<dbReference type="InterPro" id="IPR047820">
    <property type="entry name" value="P5A-type_ATPase"/>
</dbReference>
<dbReference type="GO" id="GO:0016887">
    <property type="term" value="F:ATP hydrolysis activity"/>
    <property type="evidence" value="ECO:0007669"/>
    <property type="project" value="InterPro"/>
</dbReference>
<protein>
    <submittedName>
        <fullName evidence="16">Uncharacterized protein</fullName>
    </submittedName>
</protein>
<dbReference type="InterPro" id="IPR023299">
    <property type="entry name" value="ATPase_P-typ_cyto_dom_N"/>
</dbReference>
<feature type="transmembrane region" description="Helical" evidence="13">
    <location>
        <begin position="122"/>
        <end position="140"/>
    </location>
</feature>
<dbReference type="InterPro" id="IPR023214">
    <property type="entry name" value="HAD_sf"/>
</dbReference>
<keyword evidence="8" id="KW-0460">Magnesium</keyword>
<dbReference type="Proteomes" id="UP000325313">
    <property type="component" value="Unassembled WGS sequence"/>
</dbReference>